<organism evidence="3 4">
    <name type="scientific">Sanguibacter biliveldensis</name>
    <dbReference type="NCBI Taxonomy" id="3030830"/>
    <lineage>
        <taxon>Bacteria</taxon>
        <taxon>Bacillati</taxon>
        <taxon>Actinomycetota</taxon>
        <taxon>Actinomycetes</taxon>
        <taxon>Micrococcales</taxon>
        <taxon>Sanguibacteraceae</taxon>
        <taxon>Sanguibacter</taxon>
    </lineage>
</organism>
<feature type="compositionally biased region" description="Basic and acidic residues" evidence="1">
    <location>
        <begin position="510"/>
        <end position="555"/>
    </location>
</feature>
<protein>
    <submittedName>
        <fullName evidence="3">GH-E family nuclease</fullName>
    </submittedName>
</protein>
<evidence type="ECO:0000256" key="1">
    <source>
        <dbReference type="SAM" id="MobiDB-lite"/>
    </source>
</evidence>
<dbReference type="AlphaFoldDB" id="A0AAF1C323"/>
<dbReference type="KEGG" id="sbil:SANBI_003708"/>
<keyword evidence="4" id="KW-1185">Reference proteome</keyword>
<gene>
    <name evidence="3" type="ORF">SANBI_003708</name>
</gene>
<dbReference type="Pfam" id="PF14410">
    <property type="entry name" value="GH-E"/>
    <property type="match status" value="1"/>
</dbReference>
<feature type="domain" description="Toxin YqcG C-terminal" evidence="2">
    <location>
        <begin position="618"/>
        <end position="696"/>
    </location>
</feature>
<dbReference type="InterPro" id="IPR026835">
    <property type="entry name" value="YqcG_C"/>
</dbReference>
<dbReference type="RefSeq" id="WP_319157690.1">
    <property type="nucleotide sequence ID" value="NZ_CP138359.1"/>
</dbReference>
<sequence length="696" mass="74835">MTGLGDALVCVVAEACALRDAASTYLAGGQLNPDLFDIRAADIDTSTIYGSATALRSMATTVHDETASMSSTWSGLPEGYEAPEQERVYALMSPAEQAADDFKTTLDAMARHLETYASALEGIKPRLAALEARAATFRAEVINGVTVPVLEGKGPGLGDYAMAGLRWASRLDQDTTVVPWVEDGATVARNDAFMEEFQAFRVEVSTAAAQCANDVNALQEFTPLAPLTPGPPAQVVPVGPGIDSAVSMPWGQARSEERNCHETVGHTTSSWGSDVLADGAMLILGRNRETGGYFEGEVYSQSWTGMGSLLFATSLSMNVSNREAAARAASGESDDPADAFMNEQLNLAKSGWGSVVGYDGSRPDDVWHRWTDDGLATGVETLLNVGTFFIPAGAAVKVTGTGGKAARVVAGAADFAVPGGSWVVRTGVNAVTTGPRVLHLGSGVTVPRTAGLIAAVDGSVRVDVPIPGESVVRPGSETWLADRAQPGKPFDPETSRRETVNQNQAPVRPTGDDPRAAYERAPVDEAGRPVDHRTGEPLRPDGPNGERRWHLKWDEGEGEWVAENPGSGRTAPGDLPARGEPNSYGYDGNGDRLPYANHRPAYAPDQVMKVWERSKSPDGVVYAMNEKGDLEPVVWDPSTSRDKVWDMGHVPGKSYSDLLERYLGHEITKERFLREYRNVKNYRVEFWDVNRSHRFE</sequence>
<dbReference type="EMBL" id="CP138359">
    <property type="protein sequence ID" value="WPF82354.1"/>
    <property type="molecule type" value="Genomic_DNA"/>
</dbReference>
<evidence type="ECO:0000313" key="4">
    <source>
        <dbReference type="Proteomes" id="UP001304340"/>
    </source>
</evidence>
<evidence type="ECO:0000259" key="2">
    <source>
        <dbReference type="Pfam" id="PF14410"/>
    </source>
</evidence>
<feature type="compositionally biased region" description="Basic and acidic residues" evidence="1">
    <location>
        <begin position="490"/>
        <end position="499"/>
    </location>
</feature>
<accession>A0AAF1C323</accession>
<name>A0AAF1C323_9MICO</name>
<evidence type="ECO:0000313" key="3">
    <source>
        <dbReference type="EMBL" id="WPF82354.1"/>
    </source>
</evidence>
<dbReference type="Proteomes" id="UP001304340">
    <property type="component" value="Chromosome"/>
</dbReference>
<proteinExistence type="predicted"/>
<reference evidence="4" key="1">
    <citation type="submission" date="2023-11" db="EMBL/GenBank/DDBJ databases">
        <authorList>
            <person name="Helweg L.P."/>
            <person name="Kiel A."/>
            <person name="Hitz F."/>
            <person name="Ruckert-Reed C."/>
            <person name="Busche T."/>
            <person name="Kaltschmidt B."/>
            <person name="Kaltschmidt C."/>
        </authorList>
    </citation>
    <scope>NUCLEOTIDE SEQUENCE [LARGE SCALE GENOMIC DNA]</scope>
    <source>
        <strain evidence="4">4.1</strain>
    </source>
</reference>
<feature type="region of interest" description="Disordered" evidence="1">
    <location>
        <begin position="473"/>
        <end position="592"/>
    </location>
</feature>